<name>A0ABZ2N636_9BACI</name>
<dbReference type="EMBL" id="CP147404">
    <property type="protein sequence ID" value="WXB92851.1"/>
    <property type="molecule type" value="Genomic_DNA"/>
</dbReference>
<evidence type="ECO:0000313" key="8">
    <source>
        <dbReference type="Proteomes" id="UP001387364"/>
    </source>
</evidence>
<dbReference type="SUPFAM" id="SSF88659">
    <property type="entry name" value="Sigma3 and sigma4 domains of RNA polymerase sigma factors"/>
    <property type="match status" value="1"/>
</dbReference>
<dbReference type="Proteomes" id="UP001387364">
    <property type="component" value="Chromosome"/>
</dbReference>
<evidence type="ECO:0000256" key="1">
    <source>
        <dbReference type="ARBA" id="ARBA00023015"/>
    </source>
</evidence>
<dbReference type="InterPro" id="IPR007630">
    <property type="entry name" value="RNA_pol_sigma70_r4"/>
</dbReference>
<protein>
    <submittedName>
        <fullName evidence="7">Sigma-70 family RNA polymerase sigma factor</fullName>
    </submittedName>
</protein>
<keyword evidence="2" id="KW-0731">Sigma factor</keyword>
<feature type="domain" description="RNA polymerase sigma-70 region 4" evidence="6">
    <location>
        <begin position="110"/>
        <end position="155"/>
    </location>
</feature>
<dbReference type="Gene3D" id="1.10.1740.10">
    <property type="match status" value="1"/>
</dbReference>
<sequence>MENFENVYHQFLPIIHHIMKSLHIYKDQDEFQQIGQVALWEAYEKYDQDKGAFSSIAYSYIKGRMMDALKKSKQREQRVVYTNQLFWEEKPDEQSDKPFELDILLTYAIHLTHREKVWLIRTFYQDMTITEIAQCENVSPSTVKKWRKQAMNKLKLHLAVE</sequence>
<proteinExistence type="predicted"/>
<dbReference type="Pfam" id="PF04542">
    <property type="entry name" value="Sigma70_r2"/>
    <property type="match status" value="1"/>
</dbReference>
<evidence type="ECO:0000256" key="4">
    <source>
        <dbReference type="ARBA" id="ARBA00023163"/>
    </source>
</evidence>
<organism evidence="7 8">
    <name type="scientific">Bacillus kandeliae</name>
    <dbReference type="NCBI Taxonomy" id="3129297"/>
    <lineage>
        <taxon>Bacteria</taxon>
        <taxon>Bacillati</taxon>
        <taxon>Bacillota</taxon>
        <taxon>Bacilli</taxon>
        <taxon>Bacillales</taxon>
        <taxon>Bacillaceae</taxon>
        <taxon>Bacillus</taxon>
    </lineage>
</organism>
<evidence type="ECO:0000313" key="7">
    <source>
        <dbReference type="EMBL" id="WXB92851.1"/>
    </source>
</evidence>
<dbReference type="SUPFAM" id="SSF88946">
    <property type="entry name" value="Sigma2 domain of RNA polymerase sigma factors"/>
    <property type="match status" value="1"/>
</dbReference>
<keyword evidence="4" id="KW-0804">Transcription</keyword>
<dbReference type="InterPro" id="IPR013325">
    <property type="entry name" value="RNA_pol_sigma_r2"/>
</dbReference>
<evidence type="ECO:0000256" key="2">
    <source>
        <dbReference type="ARBA" id="ARBA00023082"/>
    </source>
</evidence>
<gene>
    <name evidence="7" type="ORF">WDJ61_16740</name>
</gene>
<dbReference type="InterPro" id="IPR014284">
    <property type="entry name" value="RNA_pol_sigma-70_dom"/>
</dbReference>
<keyword evidence="1" id="KW-0805">Transcription regulation</keyword>
<dbReference type="PANTHER" id="PTHR30385">
    <property type="entry name" value="SIGMA FACTOR F FLAGELLAR"/>
    <property type="match status" value="1"/>
</dbReference>
<dbReference type="InterPro" id="IPR007627">
    <property type="entry name" value="RNA_pol_sigma70_r2"/>
</dbReference>
<dbReference type="InterPro" id="IPR036388">
    <property type="entry name" value="WH-like_DNA-bd_sf"/>
</dbReference>
<evidence type="ECO:0000256" key="3">
    <source>
        <dbReference type="ARBA" id="ARBA00023125"/>
    </source>
</evidence>
<dbReference type="Gene3D" id="1.10.10.10">
    <property type="entry name" value="Winged helix-like DNA-binding domain superfamily/Winged helix DNA-binding domain"/>
    <property type="match status" value="1"/>
</dbReference>
<reference evidence="7 8" key="1">
    <citation type="submission" date="2024-02" db="EMBL/GenBank/DDBJ databases">
        <title>Seven novel Bacillus-like species.</title>
        <authorList>
            <person name="Liu G."/>
        </authorList>
    </citation>
    <scope>NUCLEOTIDE SEQUENCE [LARGE SCALE GENOMIC DNA]</scope>
    <source>
        <strain evidence="7 8">FJAT-52991</strain>
    </source>
</reference>
<dbReference type="InterPro" id="IPR013324">
    <property type="entry name" value="RNA_pol_sigma_r3/r4-like"/>
</dbReference>
<feature type="domain" description="RNA polymerase sigma-70 region 2" evidence="5">
    <location>
        <begin position="8"/>
        <end position="73"/>
    </location>
</feature>
<dbReference type="RefSeq" id="WP_338751783.1">
    <property type="nucleotide sequence ID" value="NZ_CP147404.1"/>
</dbReference>
<accession>A0ABZ2N636</accession>
<evidence type="ECO:0000259" key="6">
    <source>
        <dbReference type="Pfam" id="PF04545"/>
    </source>
</evidence>
<evidence type="ECO:0000259" key="5">
    <source>
        <dbReference type="Pfam" id="PF04542"/>
    </source>
</evidence>
<dbReference type="NCBIfam" id="TIGR02937">
    <property type="entry name" value="sigma70-ECF"/>
    <property type="match status" value="1"/>
</dbReference>
<dbReference type="Pfam" id="PF04545">
    <property type="entry name" value="Sigma70_r4"/>
    <property type="match status" value="1"/>
</dbReference>
<keyword evidence="8" id="KW-1185">Reference proteome</keyword>
<dbReference type="PANTHER" id="PTHR30385:SF7">
    <property type="entry name" value="RNA POLYMERASE SIGMA FACTOR FLIA"/>
    <property type="match status" value="1"/>
</dbReference>
<keyword evidence="3" id="KW-0238">DNA-binding</keyword>